<keyword evidence="2" id="KW-1185">Reference proteome</keyword>
<dbReference type="PATRIC" id="fig|1280949.3.peg.1486"/>
<evidence type="ECO:0000313" key="2">
    <source>
        <dbReference type="Proteomes" id="UP000027446"/>
    </source>
</evidence>
<name>A0A069E594_9PROT</name>
<proteinExistence type="predicted"/>
<comment type="caution">
    <text evidence="1">The sequence shown here is derived from an EMBL/GenBank/DDBJ whole genome shotgun (WGS) entry which is preliminary data.</text>
</comment>
<protein>
    <submittedName>
        <fullName evidence="1">Uncharacterized protein</fullName>
    </submittedName>
</protein>
<dbReference type="EMBL" id="ARYH01000001">
    <property type="protein sequence ID" value="KCZ85470.1"/>
    <property type="molecule type" value="Genomic_DNA"/>
</dbReference>
<gene>
    <name evidence="1" type="ORF">HAD_07295</name>
</gene>
<dbReference type="OrthoDB" id="7619825at2"/>
<dbReference type="Proteomes" id="UP000027446">
    <property type="component" value="Unassembled WGS sequence"/>
</dbReference>
<dbReference type="STRING" id="1280949.HAD_07295"/>
<accession>A0A069E594</accession>
<reference evidence="1 2" key="1">
    <citation type="journal article" date="2014" name="Antonie Van Leeuwenhoek">
        <title>Hyphomonas beringensis sp. nov. and Hyphomonas chukchiensis sp. nov., isolated from surface seawater of the Bering Sea and Chukchi Sea.</title>
        <authorList>
            <person name="Li C."/>
            <person name="Lai Q."/>
            <person name="Li G."/>
            <person name="Dong C."/>
            <person name="Wang J."/>
            <person name="Liao Y."/>
            <person name="Shao Z."/>
        </authorList>
    </citation>
    <scope>NUCLEOTIDE SEQUENCE [LARGE SCALE GENOMIC DNA]</scope>
    <source>
        <strain evidence="1 2">MHS-3</strain>
    </source>
</reference>
<dbReference type="RefSeq" id="WP_035570242.1">
    <property type="nucleotide sequence ID" value="NZ_ARYH01000001.1"/>
</dbReference>
<dbReference type="AlphaFoldDB" id="A0A069E594"/>
<sequence>MEYWLMPWRATLSVAAATLETTLVMQKSLAGLTGMSGFEPLDENRLRDAFHAAADVNLRRWGDTAEMLQNLPSWYRDLGRMPGDLMTDWFDAHHRSATAD</sequence>
<evidence type="ECO:0000313" key="1">
    <source>
        <dbReference type="EMBL" id="KCZ85470.1"/>
    </source>
</evidence>
<organism evidence="1 2">
    <name type="scientific">Hyphomonas adhaerens MHS-3</name>
    <dbReference type="NCBI Taxonomy" id="1280949"/>
    <lineage>
        <taxon>Bacteria</taxon>
        <taxon>Pseudomonadati</taxon>
        <taxon>Pseudomonadota</taxon>
        <taxon>Alphaproteobacteria</taxon>
        <taxon>Hyphomonadales</taxon>
        <taxon>Hyphomonadaceae</taxon>
        <taxon>Hyphomonas</taxon>
    </lineage>
</organism>